<dbReference type="STRING" id="210143.A0A1R3I7E1"/>
<evidence type="ECO:0000313" key="2">
    <source>
        <dbReference type="Proteomes" id="UP000188268"/>
    </source>
</evidence>
<dbReference type="Gramene" id="OMO78517">
    <property type="protein sequence ID" value="OMO78517"/>
    <property type="gene ID" value="CCACVL1_14328"/>
</dbReference>
<evidence type="ECO:0008006" key="3">
    <source>
        <dbReference type="Google" id="ProtNLM"/>
    </source>
</evidence>
<dbReference type="EMBL" id="AWWV01010552">
    <property type="protein sequence ID" value="OMO78517.1"/>
    <property type="molecule type" value="Genomic_DNA"/>
</dbReference>
<dbReference type="InterPro" id="IPR012337">
    <property type="entry name" value="RNaseH-like_sf"/>
</dbReference>
<dbReference type="Proteomes" id="UP000188268">
    <property type="component" value="Unassembled WGS sequence"/>
</dbReference>
<organism evidence="1 2">
    <name type="scientific">Corchorus capsularis</name>
    <name type="common">Jute</name>
    <dbReference type="NCBI Taxonomy" id="210143"/>
    <lineage>
        <taxon>Eukaryota</taxon>
        <taxon>Viridiplantae</taxon>
        <taxon>Streptophyta</taxon>
        <taxon>Embryophyta</taxon>
        <taxon>Tracheophyta</taxon>
        <taxon>Spermatophyta</taxon>
        <taxon>Magnoliopsida</taxon>
        <taxon>eudicotyledons</taxon>
        <taxon>Gunneridae</taxon>
        <taxon>Pentapetalae</taxon>
        <taxon>rosids</taxon>
        <taxon>malvids</taxon>
        <taxon>Malvales</taxon>
        <taxon>Malvaceae</taxon>
        <taxon>Grewioideae</taxon>
        <taxon>Apeibeae</taxon>
        <taxon>Corchorus</taxon>
    </lineage>
</organism>
<sequence>MALRSKDLWTRGRKVIQVLKPLFQALNLVDRYGSNMGYLYEAMNKVEDAIKQHCNINPCNKSEQVHLQTILNIIKKCWRECQVNNHPMHAAAAFLNPAFLWSKEFVEDSKMEQCLKFLKQLVIEEEEGEAFVKQLKLYRIKTPDLFTDAAVKFVNQVHPRKWWEIFGDGLPILKKYAVRVLSQPCASSICDSVWLPNSSNDELGMNMVAMENFNRMRPQEFDIIDLEKFSGLPGCDLQHIRRCLGQRQDPDDFDYYDLLVINDPPYLFRDQNPLPVDFQFHFVDFGFWR</sequence>
<dbReference type="SUPFAM" id="SSF53098">
    <property type="entry name" value="Ribonuclease H-like"/>
    <property type="match status" value="1"/>
</dbReference>
<name>A0A1R3I7E1_COCAP</name>
<gene>
    <name evidence="1" type="ORF">CCACVL1_14328</name>
</gene>
<reference evidence="1 2" key="1">
    <citation type="submission" date="2013-09" db="EMBL/GenBank/DDBJ databases">
        <title>Corchorus capsularis genome sequencing.</title>
        <authorList>
            <person name="Alam M."/>
            <person name="Haque M.S."/>
            <person name="Islam M.S."/>
            <person name="Emdad E.M."/>
            <person name="Islam M.M."/>
            <person name="Ahmed B."/>
            <person name="Halim A."/>
            <person name="Hossen Q.M.M."/>
            <person name="Hossain M.Z."/>
            <person name="Ahmed R."/>
            <person name="Khan M.M."/>
            <person name="Islam R."/>
            <person name="Rashid M.M."/>
            <person name="Khan S.A."/>
            <person name="Rahman M.S."/>
            <person name="Alam M."/>
        </authorList>
    </citation>
    <scope>NUCLEOTIDE SEQUENCE [LARGE SCALE GENOMIC DNA]</scope>
    <source>
        <strain evidence="2">cv. CVL-1</strain>
        <tissue evidence="1">Whole seedling</tissue>
    </source>
</reference>
<evidence type="ECO:0000313" key="1">
    <source>
        <dbReference type="EMBL" id="OMO78517.1"/>
    </source>
</evidence>
<dbReference type="AlphaFoldDB" id="A0A1R3I7E1"/>
<dbReference type="OrthoDB" id="1936364at2759"/>
<proteinExistence type="predicted"/>
<comment type="caution">
    <text evidence="1">The sequence shown here is derived from an EMBL/GenBank/DDBJ whole genome shotgun (WGS) entry which is preliminary data.</text>
</comment>
<dbReference type="OMA" id="PCASSIC"/>
<keyword evidence="2" id="KW-1185">Reference proteome</keyword>
<protein>
    <recommendedName>
        <fullName evidence="3">HAT C-terminal dimerisation domain-containing protein</fullName>
    </recommendedName>
</protein>
<accession>A0A1R3I7E1</accession>